<name>A0A6G1GY78_9PEZI</name>
<dbReference type="InterPro" id="IPR037674">
    <property type="entry name" value="PIG-G_N"/>
</dbReference>
<evidence type="ECO:0000256" key="9">
    <source>
        <dbReference type="ARBA" id="ARBA00022989"/>
    </source>
</evidence>
<feature type="transmembrane region" description="Helical" evidence="13">
    <location>
        <begin position="570"/>
        <end position="591"/>
    </location>
</feature>
<feature type="domain" description="GPI ethanolamine phosphate transferase 2 C-terminal" evidence="15">
    <location>
        <begin position="434"/>
        <end position="939"/>
    </location>
</feature>
<dbReference type="InterPro" id="IPR017850">
    <property type="entry name" value="Alkaline_phosphatase_core_sf"/>
</dbReference>
<dbReference type="InterPro" id="IPR002591">
    <property type="entry name" value="Phosphodiest/P_Trfase"/>
</dbReference>
<feature type="compositionally biased region" description="Low complexity" evidence="14">
    <location>
        <begin position="854"/>
        <end position="865"/>
    </location>
</feature>
<keyword evidence="6 13" id="KW-0808">Transferase</keyword>
<dbReference type="GO" id="GO:0005789">
    <property type="term" value="C:endoplasmic reticulum membrane"/>
    <property type="evidence" value="ECO:0007669"/>
    <property type="project" value="UniProtKB-SubCell"/>
</dbReference>
<evidence type="ECO:0000313" key="17">
    <source>
        <dbReference type="Proteomes" id="UP000800041"/>
    </source>
</evidence>
<feature type="transmembrane region" description="Helical" evidence="13">
    <location>
        <begin position="886"/>
        <end position="904"/>
    </location>
</feature>
<evidence type="ECO:0000256" key="3">
    <source>
        <dbReference type="ARBA" id="ARBA00005315"/>
    </source>
</evidence>
<keyword evidence="10 13" id="KW-0472">Membrane</keyword>
<dbReference type="Pfam" id="PF19316">
    <property type="entry name" value="PIGO_PIGG"/>
    <property type="match status" value="1"/>
</dbReference>
<evidence type="ECO:0000256" key="4">
    <source>
        <dbReference type="ARBA" id="ARBA00020830"/>
    </source>
</evidence>
<feature type="region of interest" description="Disordered" evidence="14">
    <location>
        <begin position="854"/>
        <end position="873"/>
    </location>
</feature>
<comment type="subcellular location">
    <subcellularLocation>
        <location evidence="1 13">Endoplasmic reticulum membrane</location>
        <topology evidence="1 13">Multi-pass membrane protein</topology>
    </subcellularLocation>
</comment>
<dbReference type="Pfam" id="PF01663">
    <property type="entry name" value="Phosphodiest"/>
    <property type="match status" value="1"/>
</dbReference>
<sequence length="943" mass="102755">MAPSRYQVLLALANLLIPAAVLVFAKAFFPYKPFLPGLAEYQVLDYGDPPPAPFDKVVFMVVDALRSDFVYSPSSGFKFTQSLIRNGAAIPFTAHATSPTITMPRVKAMTTGSIPSFLDVILNFAESDTTSTLAHQDTWLAQMKAKDGKLVMYGDDTWLKLFPDTFSRADGTSSFFVSDFTQVDNNVTRHVPGELREKDWNAMIMHYLGLDHIGHKAGPLSPNMYPKQVEMDGIVQQVYEAMETQSHLQNTLLVVAGDHGMNDGGNHGGSAPGETSPALVFLSPKFKVLAKQFESPTSPREEFEYYSMVEQSDLVPTIAGLLGFPVPLNNLGVFVEDFLPLWSKDDDRVQLLLRNAMQMLTIVKATFSYEAFENPYATLDCSDPLSSGHELACKWRRVTDIFRATGGAKPAAAVILPAIQDFCKHAQEIMSSTASNYNIPLLITGIILSGISLALSLAACKYQTIKPLTDLIPFALLIILYSIMMFASSYVEEEQHFWYWATTGWIIYLYTSSTRFSPPSKSLPSLTSPAFSALIVLSLHRLSTRWNQTGQKHAGAPDIVSTILTPYPPILWTLVAITYLTVFLRLSRSLAPTPTSNPTTPPNSAQESLRSFGATSAAAALVLPAFAFKVAFTAKDAPELVGAWVPGALEAFPLVRGARVVFWGVGVGVVWVVGRAKWGGVGKKETMTALQDLLTVFLLTQTRTVNIPSFLIFTLQAHFLSPLLRSQPQSQPPSSNPPKSPSSSPPPPPTTKITLTLLLLTHTAFFATGNSNAISSIDLSNAYNGTASYNVVGVGLLVFLGNWAGAVWWFWWGLARLCGGEDEDEGREGRKGEGGGRMTTARKWIEEERAQLRSSVSASSSPRASQTTANPPSHSPYTLHLTLTTIYTSASLTAVMLACTVLRQHLFIWTVFSPKYLFAMAWAVAFHGILGVGVGGLVVGFVG</sequence>
<evidence type="ECO:0000256" key="7">
    <source>
        <dbReference type="ARBA" id="ARBA00022692"/>
    </source>
</evidence>
<dbReference type="GO" id="GO:0006506">
    <property type="term" value="P:GPI anchor biosynthetic process"/>
    <property type="evidence" value="ECO:0007669"/>
    <property type="project" value="UniProtKB-UniPathway"/>
</dbReference>
<dbReference type="UniPathway" id="UPA00196"/>
<dbReference type="Gene3D" id="3.40.720.10">
    <property type="entry name" value="Alkaline Phosphatase, subunit A"/>
    <property type="match status" value="1"/>
</dbReference>
<keyword evidence="7 13" id="KW-0812">Transmembrane</keyword>
<evidence type="ECO:0000256" key="11">
    <source>
        <dbReference type="ARBA" id="ARBA00023180"/>
    </source>
</evidence>
<dbReference type="SUPFAM" id="SSF53649">
    <property type="entry name" value="Alkaline phosphatase-like"/>
    <property type="match status" value="1"/>
</dbReference>
<dbReference type="InterPro" id="IPR045687">
    <property type="entry name" value="PIGG/GPI7_C"/>
</dbReference>
<feature type="transmembrane region" description="Helical" evidence="13">
    <location>
        <begin position="654"/>
        <end position="674"/>
    </location>
</feature>
<evidence type="ECO:0000256" key="12">
    <source>
        <dbReference type="ARBA" id="ARBA00056729"/>
    </source>
</evidence>
<feature type="region of interest" description="Disordered" evidence="14">
    <location>
        <begin position="726"/>
        <end position="749"/>
    </location>
</feature>
<dbReference type="PANTHER" id="PTHR23072">
    <property type="entry name" value="PHOSPHATIDYLINOSITOL GLYCAN-RELATED"/>
    <property type="match status" value="1"/>
</dbReference>
<keyword evidence="8 13" id="KW-0256">Endoplasmic reticulum</keyword>
<evidence type="ECO:0000313" key="16">
    <source>
        <dbReference type="EMBL" id="KAF1985913.1"/>
    </source>
</evidence>
<keyword evidence="11" id="KW-0325">Glycoprotein</keyword>
<feature type="transmembrane region" description="Helical" evidence="13">
    <location>
        <begin position="916"/>
        <end position="942"/>
    </location>
</feature>
<evidence type="ECO:0000256" key="14">
    <source>
        <dbReference type="SAM" id="MobiDB-lite"/>
    </source>
</evidence>
<feature type="transmembrane region" description="Helical" evidence="13">
    <location>
        <begin position="789"/>
        <end position="811"/>
    </location>
</feature>
<evidence type="ECO:0000256" key="6">
    <source>
        <dbReference type="ARBA" id="ARBA00022679"/>
    </source>
</evidence>
<feature type="compositionally biased region" description="Pro residues" evidence="14">
    <location>
        <begin position="730"/>
        <end position="749"/>
    </location>
</feature>
<keyword evidence="9 13" id="KW-1133">Transmembrane helix</keyword>
<feature type="region of interest" description="Disordered" evidence="14">
    <location>
        <begin position="821"/>
        <end position="840"/>
    </location>
</feature>
<evidence type="ECO:0000256" key="13">
    <source>
        <dbReference type="RuleBase" id="RU367106"/>
    </source>
</evidence>
<evidence type="ECO:0000256" key="1">
    <source>
        <dbReference type="ARBA" id="ARBA00004477"/>
    </source>
</evidence>
<dbReference type="EMBL" id="ML977159">
    <property type="protein sequence ID" value="KAF1985913.1"/>
    <property type="molecule type" value="Genomic_DNA"/>
</dbReference>
<dbReference type="FunFam" id="3.40.720.10:FF:000045">
    <property type="entry name" value="GPI ethanolamine phosphate transferase 2"/>
    <property type="match status" value="1"/>
</dbReference>
<organism evidence="16 17">
    <name type="scientific">Aulographum hederae CBS 113979</name>
    <dbReference type="NCBI Taxonomy" id="1176131"/>
    <lineage>
        <taxon>Eukaryota</taxon>
        <taxon>Fungi</taxon>
        <taxon>Dikarya</taxon>
        <taxon>Ascomycota</taxon>
        <taxon>Pezizomycotina</taxon>
        <taxon>Dothideomycetes</taxon>
        <taxon>Pleosporomycetidae</taxon>
        <taxon>Aulographales</taxon>
        <taxon>Aulographaceae</taxon>
    </lineage>
</organism>
<dbReference type="CDD" id="cd16024">
    <property type="entry name" value="GPI_EPT_2"/>
    <property type="match status" value="1"/>
</dbReference>
<protein>
    <recommendedName>
        <fullName evidence="4 13">GPI ethanolamine phosphate transferase 2</fullName>
    </recommendedName>
</protein>
<dbReference type="PANTHER" id="PTHR23072:SF0">
    <property type="entry name" value="GPI ETHANOLAMINE PHOSPHATE TRANSFERASE 2"/>
    <property type="match status" value="1"/>
</dbReference>
<evidence type="ECO:0000259" key="15">
    <source>
        <dbReference type="Pfam" id="PF19316"/>
    </source>
</evidence>
<feature type="transmembrane region" description="Helical" evidence="13">
    <location>
        <begin position="612"/>
        <end position="634"/>
    </location>
</feature>
<comment type="similarity">
    <text evidence="3 13">Belongs to the PIGG/PIGN/PIGO family. PIGG subfamily.</text>
</comment>
<dbReference type="OrthoDB" id="272139at2759"/>
<evidence type="ECO:0000256" key="5">
    <source>
        <dbReference type="ARBA" id="ARBA00022502"/>
    </source>
</evidence>
<feature type="transmembrane region" description="Helical" evidence="13">
    <location>
        <begin position="437"/>
        <end position="459"/>
    </location>
</feature>
<comment type="function">
    <text evidence="12 13">Ethanolamine phosphate transferase involved in glycosylphosphatidylinositol-anchor biosynthesis. Transfers ethanolamine phosphate to the GPI second mannose.</text>
</comment>
<dbReference type="InterPro" id="IPR039527">
    <property type="entry name" value="PIGG/GPI7"/>
</dbReference>
<evidence type="ECO:0000256" key="8">
    <source>
        <dbReference type="ARBA" id="ARBA00022824"/>
    </source>
</evidence>
<dbReference type="GO" id="GO:0051267">
    <property type="term" value="F:CP2 mannose-ethanolamine phosphotransferase activity"/>
    <property type="evidence" value="ECO:0007669"/>
    <property type="project" value="TreeGrafter"/>
</dbReference>
<gene>
    <name evidence="16" type="ORF">K402DRAFT_394162</name>
</gene>
<keyword evidence="17" id="KW-1185">Reference proteome</keyword>
<evidence type="ECO:0000256" key="10">
    <source>
        <dbReference type="ARBA" id="ARBA00023136"/>
    </source>
</evidence>
<dbReference type="Proteomes" id="UP000800041">
    <property type="component" value="Unassembled WGS sequence"/>
</dbReference>
<comment type="pathway">
    <text evidence="2 13">Glycolipid biosynthesis; glycosylphosphatidylinositol-anchor biosynthesis.</text>
</comment>
<feature type="transmembrane region" description="Helical" evidence="13">
    <location>
        <begin position="471"/>
        <end position="491"/>
    </location>
</feature>
<proteinExistence type="inferred from homology"/>
<evidence type="ECO:0000256" key="2">
    <source>
        <dbReference type="ARBA" id="ARBA00004687"/>
    </source>
</evidence>
<keyword evidence="5 13" id="KW-0337">GPI-anchor biosynthesis</keyword>
<dbReference type="AlphaFoldDB" id="A0A6G1GY78"/>
<accession>A0A6G1GY78</accession>
<reference evidence="16" key="1">
    <citation type="journal article" date="2020" name="Stud. Mycol.">
        <title>101 Dothideomycetes genomes: a test case for predicting lifestyles and emergence of pathogens.</title>
        <authorList>
            <person name="Haridas S."/>
            <person name="Albert R."/>
            <person name="Binder M."/>
            <person name="Bloem J."/>
            <person name="Labutti K."/>
            <person name="Salamov A."/>
            <person name="Andreopoulos B."/>
            <person name="Baker S."/>
            <person name="Barry K."/>
            <person name="Bills G."/>
            <person name="Bluhm B."/>
            <person name="Cannon C."/>
            <person name="Castanera R."/>
            <person name="Culley D."/>
            <person name="Daum C."/>
            <person name="Ezra D."/>
            <person name="Gonzalez J."/>
            <person name="Henrissat B."/>
            <person name="Kuo A."/>
            <person name="Liang C."/>
            <person name="Lipzen A."/>
            <person name="Lutzoni F."/>
            <person name="Magnuson J."/>
            <person name="Mondo S."/>
            <person name="Nolan M."/>
            <person name="Ohm R."/>
            <person name="Pangilinan J."/>
            <person name="Park H.-J."/>
            <person name="Ramirez L."/>
            <person name="Alfaro M."/>
            <person name="Sun H."/>
            <person name="Tritt A."/>
            <person name="Yoshinaga Y."/>
            <person name="Zwiers L.-H."/>
            <person name="Turgeon B."/>
            <person name="Goodwin S."/>
            <person name="Spatafora J."/>
            <person name="Crous P."/>
            <person name="Grigoriev I."/>
        </authorList>
    </citation>
    <scope>NUCLEOTIDE SEQUENCE</scope>
    <source>
        <strain evidence="16">CBS 113979</strain>
    </source>
</reference>